<keyword evidence="2" id="KW-1185">Reference proteome</keyword>
<proteinExistence type="predicted"/>
<evidence type="ECO:0000313" key="1">
    <source>
        <dbReference type="EMBL" id="MET3533089.1"/>
    </source>
</evidence>
<dbReference type="EMBL" id="JBEPLX010000002">
    <property type="protein sequence ID" value="MET3533089.1"/>
    <property type="molecule type" value="Genomic_DNA"/>
</dbReference>
<evidence type="ECO:0000313" key="2">
    <source>
        <dbReference type="Proteomes" id="UP001549134"/>
    </source>
</evidence>
<protein>
    <submittedName>
        <fullName evidence="1">Inosine/xanthosine triphosphate pyrophosphatase family protein</fullName>
    </submittedName>
</protein>
<comment type="caution">
    <text evidence="1">The sequence shown here is derived from an EMBL/GenBank/DDBJ whole genome shotgun (WGS) entry which is preliminary data.</text>
</comment>
<dbReference type="Proteomes" id="UP001549134">
    <property type="component" value="Unassembled WGS sequence"/>
</dbReference>
<name>A0ABV2EPI2_9STRE</name>
<accession>A0ABV2EPI2</accession>
<dbReference type="GeneID" id="78827707"/>
<reference evidence="1 2" key="1">
    <citation type="submission" date="2024-06" db="EMBL/GenBank/DDBJ databases">
        <title>Genomic Encyclopedia of Type Strains, Phase IV (KMG-IV): sequencing the most valuable type-strain genomes for metagenomic binning, comparative biology and taxonomic classification.</title>
        <authorList>
            <person name="Goeker M."/>
        </authorList>
    </citation>
    <scope>NUCLEOTIDE SEQUENCE [LARGE SCALE GENOMIC DNA]</scope>
    <source>
        <strain evidence="1 2">DSM 29126</strain>
    </source>
</reference>
<gene>
    <name evidence="1" type="ORF">ABID50_000239</name>
</gene>
<sequence length="126" mass="14349">MPYIKIEDLEIEETDTAFVEQAINKAEQLFEVVTRRFYSRVDFETDVEWRKKAVRDALKAQVRYFIDQGALTAQELNSEPETVSLGRTSIGKSKSSQNTNTSNLLCDEFYLYLSGTGLLYRGAGYG</sequence>
<organism evidence="1 2">
    <name type="scientific">Streptococcus parasuis</name>
    <dbReference type="NCBI Taxonomy" id="1501662"/>
    <lineage>
        <taxon>Bacteria</taxon>
        <taxon>Bacillati</taxon>
        <taxon>Bacillota</taxon>
        <taxon>Bacilli</taxon>
        <taxon>Lactobacillales</taxon>
        <taxon>Streptococcaceae</taxon>
        <taxon>Streptococcus</taxon>
    </lineage>
</organism>
<dbReference type="RefSeq" id="WP_237395300.1">
    <property type="nucleotide sequence ID" value="NZ_AP024276.1"/>
</dbReference>